<dbReference type="InterPro" id="IPR011697">
    <property type="entry name" value="Peptidase_C26"/>
</dbReference>
<dbReference type="GO" id="GO:0006598">
    <property type="term" value="P:polyamine catabolic process"/>
    <property type="evidence" value="ECO:0007669"/>
    <property type="project" value="TreeGrafter"/>
</dbReference>
<dbReference type="CDD" id="cd01745">
    <property type="entry name" value="GATase1_2"/>
    <property type="match status" value="1"/>
</dbReference>
<evidence type="ECO:0000313" key="6">
    <source>
        <dbReference type="EMBL" id="AVY92937.1"/>
    </source>
</evidence>
<dbReference type="STRING" id="1122240.GCA_000620105_01049"/>
<dbReference type="AlphaFoldDB" id="A0A2U3THN8"/>
<dbReference type="PROSITE" id="PS51273">
    <property type="entry name" value="GATASE_TYPE_1"/>
    <property type="match status" value="1"/>
</dbReference>
<comment type="pathway">
    <text evidence="4">Amine and polyamine degradation; putrescine degradation; 4-aminobutanoate from putrescine: step 4/4.</text>
</comment>
<proteinExistence type="inferred from homology"/>
<evidence type="ECO:0000256" key="2">
    <source>
        <dbReference type="ARBA" id="ARBA00052718"/>
    </source>
</evidence>
<dbReference type="EC" id="3.5.1.94" evidence="5"/>
<dbReference type="Gene3D" id="3.40.50.880">
    <property type="match status" value="1"/>
</dbReference>
<dbReference type="SUPFAM" id="SSF52317">
    <property type="entry name" value="Class I glutamine amidotransferase-like"/>
    <property type="match status" value="1"/>
</dbReference>
<name>A0A2U3THN8_9NEIS</name>
<dbReference type="GO" id="GO:0033969">
    <property type="term" value="F:gamma-glutamyl-gamma-aminobutyrate hydrolase activity"/>
    <property type="evidence" value="ECO:0007669"/>
    <property type="project" value="UniProtKB-EC"/>
</dbReference>
<dbReference type="InterPro" id="IPR044668">
    <property type="entry name" value="PuuD-like"/>
</dbReference>
<comment type="catalytic activity">
    <reaction evidence="2">
        <text>4-(gamma-L-glutamylamino)butanoate + H2O = 4-aminobutanoate + L-glutamate</text>
        <dbReference type="Rhea" id="RHEA:19737"/>
        <dbReference type="ChEBI" id="CHEBI:15377"/>
        <dbReference type="ChEBI" id="CHEBI:29985"/>
        <dbReference type="ChEBI" id="CHEBI:58800"/>
        <dbReference type="ChEBI" id="CHEBI:59888"/>
        <dbReference type="EC" id="3.5.1.94"/>
    </reaction>
</comment>
<evidence type="ECO:0000256" key="1">
    <source>
        <dbReference type="ARBA" id="ARBA00011083"/>
    </source>
</evidence>
<dbReference type="PANTHER" id="PTHR43235">
    <property type="entry name" value="GLUTAMINE AMIDOTRANSFERASE PB2B2.05-RELATED"/>
    <property type="match status" value="1"/>
</dbReference>
<organism evidence="6 7">
    <name type="scientific">Microvirgula aerodenitrificans</name>
    <dbReference type="NCBI Taxonomy" id="57480"/>
    <lineage>
        <taxon>Bacteria</taxon>
        <taxon>Pseudomonadati</taxon>
        <taxon>Pseudomonadota</taxon>
        <taxon>Betaproteobacteria</taxon>
        <taxon>Neisseriales</taxon>
        <taxon>Aquaspirillaceae</taxon>
        <taxon>Microvirgula</taxon>
    </lineage>
</organism>
<dbReference type="GO" id="GO:0005829">
    <property type="term" value="C:cytosol"/>
    <property type="evidence" value="ECO:0007669"/>
    <property type="project" value="TreeGrafter"/>
</dbReference>
<protein>
    <recommendedName>
        <fullName evidence="5">gamma-glutamyl-gamma-aminobutyrate hydrolase</fullName>
        <ecNumber evidence="5">3.5.1.94</ecNumber>
    </recommendedName>
</protein>
<evidence type="ECO:0000256" key="4">
    <source>
        <dbReference type="ARBA" id="ARBA00060634"/>
    </source>
</evidence>
<comment type="similarity">
    <text evidence="1">Belongs to the peptidase C26 family.</text>
</comment>
<reference evidence="6 7" key="1">
    <citation type="submission" date="2018-04" db="EMBL/GenBank/DDBJ databases">
        <title>Denitrifier Microvirgula.</title>
        <authorList>
            <person name="Anderson E."/>
            <person name="Jang J."/>
            <person name="Ishii S."/>
        </authorList>
    </citation>
    <scope>NUCLEOTIDE SEQUENCE [LARGE SCALE GENOMIC DNA]</scope>
    <source>
        <strain evidence="6 7">BE2.4</strain>
    </source>
</reference>
<evidence type="ECO:0000256" key="5">
    <source>
        <dbReference type="ARBA" id="ARBA00066788"/>
    </source>
</evidence>
<evidence type="ECO:0000313" key="7">
    <source>
        <dbReference type="Proteomes" id="UP000244173"/>
    </source>
</evidence>
<keyword evidence="7" id="KW-1185">Reference proteome</keyword>
<dbReference type="PANTHER" id="PTHR43235:SF1">
    <property type="entry name" value="GLUTAMINE AMIDOTRANSFERASE PB2B2.05-RELATED"/>
    <property type="match status" value="1"/>
</dbReference>
<comment type="function">
    <text evidence="3">Involved in the breakdown of putrescine via hydrolysis of the gamma-glutamyl linkage of gamma-glutamyl-gamma-aminobutyrate.</text>
</comment>
<dbReference type="OrthoDB" id="9813383at2"/>
<accession>A0A2U3THN8</accession>
<dbReference type="KEGG" id="maer:DAI18_01930"/>
<sequence>MRPLIAIPCDIRQIGAHPYHAVGDKYVRGVTDGAGGIPWLVPALGDGAWLDEVVDRVDGVMLTGSPSNIEPFHYHGTPSRAGTLHDPARDSTTLPLIRKLLQRGVPFLGICRGFQEINVAFGGTLYQHVQEEPGMRDHRESPDDPLEQQYAPAHRVAFTAEGLLARLTGLKEAQVNSLHQQGVRELAPGLSEEARADDGLIEAFSVSGAKQFAFAVQWHPEWRCTGNPVSQAIFGAFGEACRAHQSARRA</sequence>
<dbReference type="EMBL" id="CP028519">
    <property type="protein sequence ID" value="AVY92937.1"/>
    <property type="molecule type" value="Genomic_DNA"/>
</dbReference>
<keyword evidence="6" id="KW-0378">Hydrolase</keyword>
<dbReference type="FunFam" id="3.40.50.880:FF:000030">
    <property type="entry name" value="Gamma-glutamyl-gamma-aminobutyrate hydrolase PuuD"/>
    <property type="match status" value="1"/>
</dbReference>
<dbReference type="Proteomes" id="UP000244173">
    <property type="component" value="Chromosome"/>
</dbReference>
<dbReference type="RefSeq" id="WP_028498440.1">
    <property type="nucleotide sequence ID" value="NZ_CP028519.1"/>
</dbReference>
<dbReference type="Pfam" id="PF07722">
    <property type="entry name" value="Peptidase_C26"/>
    <property type="match status" value="1"/>
</dbReference>
<evidence type="ECO:0000256" key="3">
    <source>
        <dbReference type="ARBA" id="ARBA00055068"/>
    </source>
</evidence>
<gene>
    <name evidence="6" type="ORF">DAI18_01930</name>
</gene>
<dbReference type="InterPro" id="IPR029062">
    <property type="entry name" value="Class_I_gatase-like"/>
</dbReference>